<dbReference type="Proteomes" id="UP000625283">
    <property type="component" value="Unassembled WGS sequence"/>
</dbReference>
<evidence type="ECO:0000313" key="4">
    <source>
        <dbReference type="Proteomes" id="UP000625283"/>
    </source>
</evidence>
<organism evidence="3 4">
    <name type="scientific">Sphingobacterium faecale</name>
    <dbReference type="NCBI Taxonomy" id="2803775"/>
    <lineage>
        <taxon>Bacteria</taxon>
        <taxon>Pseudomonadati</taxon>
        <taxon>Bacteroidota</taxon>
        <taxon>Sphingobacteriia</taxon>
        <taxon>Sphingobacteriales</taxon>
        <taxon>Sphingobacteriaceae</taxon>
        <taxon>Sphingobacterium</taxon>
    </lineage>
</organism>
<evidence type="ECO:0000256" key="1">
    <source>
        <dbReference type="SAM" id="SignalP"/>
    </source>
</evidence>
<keyword evidence="4" id="KW-1185">Reference proteome</keyword>
<feature type="chain" id="PRO_5045362694" evidence="1">
    <location>
        <begin position="20"/>
        <end position="635"/>
    </location>
</feature>
<name>A0ABS1R8S4_9SPHI</name>
<dbReference type="Gene3D" id="2.60.120.1130">
    <property type="match status" value="1"/>
</dbReference>
<dbReference type="InterPro" id="IPR024618">
    <property type="entry name" value="DUF3857"/>
</dbReference>
<gene>
    <name evidence="3" type="ORF">JKG61_20350</name>
</gene>
<keyword evidence="1" id="KW-0732">Signal</keyword>
<dbReference type="EMBL" id="JAERTY010000013">
    <property type="protein sequence ID" value="MBL1411121.1"/>
    <property type="molecule type" value="Genomic_DNA"/>
</dbReference>
<dbReference type="Pfam" id="PF12969">
    <property type="entry name" value="DUF3857"/>
    <property type="match status" value="1"/>
</dbReference>
<dbReference type="Gene3D" id="3.10.620.30">
    <property type="match status" value="1"/>
</dbReference>
<reference evidence="3 4" key="1">
    <citation type="submission" date="2021-01" db="EMBL/GenBank/DDBJ databases">
        <title>C459-1 draft genome sequence.</title>
        <authorList>
            <person name="Zhang X.-F."/>
        </authorList>
    </citation>
    <scope>NUCLEOTIDE SEQUENCE [LARGE SCALE GENOMIC DNA]</scope>
    <source>
        <strain evidence="4">C459-1</strain>
    </source>
</reference>
<evidence type="ECO:0000313" key="3">
    <source>
        <dbReference type="EMBL" id="MBL1411121.1"/>
    </source>
</evidence>
<dbReference type="InterPro" id="IPR038765">
    <property type="entry name" value="Papain-like_cys_pep_sf"/>
</dbReference>
<feature type="domain" description="DUF3857" evidence="2">
    <location>
        <begin position="54"/>
        <end position="214"/>
    </location>
</feature>
<dbReference type="SUPFAM" id="SSF54001">
    <property type="entry name" value="Cysteine proteinases"/>
    <property type="match status" value="1"/>
</dbReference>
<feature type="signal peptide" evidence="1">
    <location>
        <begin position="1"/>
        <end position="19"/>
    </location>
</feature>
<dbReference type="Gene3D" id="2.60.40.3140">
    <property type="match status" value="1"/>
</dbReference>
<protein>
    <submittedName>
        <fullName evidence="3">DUF3857 domain-containing protein</fullName>
    </submittedName>
</protein>
<sequence>MLPYKIIFLLALISYTATAKTQQYPASDIPKSLLIRANAVIREEQTSFDIDYSTVSQTVYKVITVLNKAGDKYAELLLHYNKSETIKNIKGQVLDEFGKQINKFSQKDFKDYSASNQINLFDDTRVKHYAPHSHTYPYTIIYSYEVKHNQNLFIPYWQPNYFSDLSVANSEYKLTSRINQTLRIESKNIPHPPQITTSENSKTYKWTVKDIKARKEEPFNPLYQQDIIVVKAIPESFQYFKKRGTVNSWSDFGKWVYENLLAGKQDLSPETKSKVKELTAHLDSDKEKARILYTYMQNRTRYVSVQVGIGGLEPYPASHVEKLGYGDCKALVNYTQALLKEAGIESLYCIVEAGYQKKNVDIDFPNAVDGNHIILCLPFEKDTTWLECTSNRHPFGYLGKFTDDRLVLACTSNGGKLLRTISYPYSANVQKRTGDLEITETGNIQGSIITKFTGTQFDNHFENMFNGERQQHELLKKYYDIDNISFSNSTYNLEQRTEPAIIERTDITVKNYVVRNGDQIIFLPNLFNTAKTIPESKNRINPVYINRGYTDIDSITYTLKQKIKQHIPPIHKNINSPMGNYELQIIAQKNKLIYYRKLEIKEGTYPVEDYTQFHEFMRKVAEADRGKFTLLLATD</sequence>
<evidence type="ECO:0000259" key="2">
    <source>
        <dbReference type="Pfam" id="PF12969"/>
    </source>
</evidence>
<comment type="caution">
    <text evidence="3">The sequence shown here is derived from an EMBL/GenBank/DDBJ whole genome shotgun (WGS) entry which is preliminary data.</text>
</comment>
<dbReference type="RefSeq" id="WP_202104854.1">
    <property type="nucleotide sequence ID" value="NZ_JAERTY010000013.1"/>
</dbReference>
<accession>A0ABS1R8S4</accession>
<proteinExistence type="predicted"/>